<gene>
    <name evidence="9" type="ORF">WI372_15355</name>
</gene>
<comment type="caution">
    <text evidence="9">The sequence shown here is derived from an EMBL/GenBank/DDBJ whole genome shotgun (WGS) entry which is preliminary data.</text>
</comment>
<keyword evidence="4 6" id="KW-0238">DNA-binding</keyword>
<feature type="domain" description="TACO1/YebC-like N-terminal" evidence="8">
    <location>
        <begin position="5"/>
        <end position="76"/>
    </location>
</feature>
<evidence type="ECO:0000313" key="10">
    <source>
        <dbReference type="Proteomes" id="UP001484239"/>
    </source>
</evidence>
<dbReference type="SUPFAM" id="SSF75625">
    <property type="entry name" value="YebC-like"/>
    <property type="match status" value="1"/>
</dbReference>
<dbReference type="Proteomes" id="UP001484239">
    <property type="component" value="Unassembled WGS sequence"/>
</dbReference>
<dbReference type="PANTHER" id="PTHR12532">
    <property type="entry name" value="TRANSLATIONAL ACTIVATOR OF CYTOCHROME C OXIDASE 1"/>
    <property type="match status" value="1"/>
</dbReference>
<dbReference type="NCBIfam" id="NF009044">
    <property type="entry name" value="PRK12378.1"/>
    <property type="match status" value="1"/>
</dbReference>
<dbReference type="RefSeq" id="WP_405284010.1">
    <property type="nucleotide sequence ID" value="NZ_CP144380.1"/>
</dbReference>
<organism evidence="9 10">
    <name type="scientific">Gaopeijia maritima</name>
    <dbReference type="NCBI Taxonomy" id="3119007"/>
    <lineage>
        <taxon>Bacteria</taxon>
        <taxon>Pseudomonadati</taxon>
        <taxon>Gemmatimonadota</taxon>
        <taxon>Longimicrobiia</taxon>
        <taxon>Gaopeijiales</taxon>
        <taxon>Gaopeijiaceae</taxon>
        <taxon>Gaopeijia</taxon>
    </lineage>
</organism>
<dbReference type="Gene3D" id="3.30.70.980">
    <property type="match status" value="2"/>
</dbReference>
<keyword evidence="10" id="KW-1185">Reference proteome</keyword>
<dbReference type="PANTHER" id="PTHR12532:SF6">
    <property type="entry name" value="TRANSCRIPTIONAL REGULATORY PROTEIN YEBC-RELATED"/>
    <property type="match status" value="1"/>
</dbReference>
<dbReference type="InterPro" id="IPR026564">
    <property type="entry name" value="Transcrip_reg_TACO1-like_dom3"/>
</dbReference>
<comment type="similarity">
    <text evidence="1 6">Belongs to the TACO1 family.</text>
</comment>
<comment type="subcellular location">
    <subcellularLocation>
        <location evidence="6">Cytoplasm</location>
    </subcellularLocation>
</comment>
<sequence length="247" mass="26814">MAGHNKWSKIKRKKAANDAKQGAIFTKLIREITVAAREGGGNPDFNPRLRLAVDSAKGQNMPNDNIERAIKKGTGELEGVSYEEITYEGYGPNGIALFIETLTDNPNRTVADIRYVLGRNNGSLGTSGSVAWQFDRKGQIYVDAERFHEDAVLEAALMAGAEDVKRDGDEFLVTTEASGFHEVQDAMKEAGVTFTEAELTMVPQNTVAVAGDDAGKLLKLLDALDDLDDIQKVHTNADIDDEALAES</sequence>
<dbReference type="InterPro" id="IPR029072">
    <property type="entry name" value="YebC-like"/>
</dbReference>
<name>A0ABU9EE26_9BACT</name>
<accession>A0ABU9EE26</accession>
<dbReference type="Gene3D" id="1.10.10.200">
    <property type="match status" value="1"/>
</dbReference>
<keyword evidence="5 6" id="KW-0804">Transcription</keyword>
<evidence type="ECO:0000259" key="8">
    <source>
        <dbReference type="Pfam" id="PF20772"/>
    </source>
</evidence>
<dbReference type="NCBIfam" id="NF001030">
    <property type="entry name" value="PRK00110.1"/>
    <property type="match status" value="1"/>
</dbReference>
<dbReference type="Pfam" id="PF01709">
    <property type="entry name" value="Transcrip_reg"/>
    <property type="match status" value="1"/>
</dbReference>
<dbReference type="InterPro" id="IPR049083">
    <property type="entry name" value="TACO1_YebC_N"/>
</dbReference>
<dbReference type="HAMAP" id="MF_00693">
    <property type="entry name" value="Transcrip_reg_TACO1"/>
    <property type="match status" value="1"/>
</dbReference>
<evidence type="ECO:0000256" key="1">
    <source>
        <dbReference type="ARBA" id="ARBA00008724"/>
    </source>
</evidence>
<evidence type="ECO:0000256" key="6">
    <source>
        <dbReference type="HAMAP-Rule" id="MF_00693"/>
    </source>
</evidence>
<dbReference type="Pfam" id="PF20772">
    <property type="entry name" value="TACO1_YebC_N"/>
    <property type="match status" value="1"/>
</dbReference>
<feature type="domain" description="TACO1/YebC-like second and third" evidence="7">
    <location>
        <begin position="82"/>
        <end position="237"/>
    </location>
</feature>
<dbReference type="InterPro" id="IPR017856">
    <property type="entry name" value="Integrase-like_N"/>
</dbReference>
<keyword evidence="3 6" id="KW-0805">Transcription regulation</keyword>
<evidence type="ECO:0000256" key="2">
    <source>
        <dbReference type="ARBA" id="ARBA00022490"/>
    </source>
</evidence>
<evidence type="ECO:0000256" key="5">
    <source>
        <dbReference type="ARBA" id="ARBA00023163"/>
    </source>
</evidence>
<evidence type="ECO:0000259" key="7">
    <source>
        <dbReference type="Pfam" id="PF01709"/>
    </source>
</evidence>
<dbReference type="EMBL" id="JBBHLI010000011">
    <property type="protein sequence ID" value="MEK9502369.1"/>
    <property type="molecule type" value="Genomic_DNA"/>
</dbReference>
<keyword evidence="2 6" id="KW-0963">Cytoplasm</keyword>
<evidence type="ECO:0000256" key="3">
    <source>
        <dbReference type="ARBA" id="ARBA00023015"/>
    </source>
</evidence>
<dbReference type="GO" id="GO:0003677">
    <property type="term" value="F:DNA binding"/>
    <property type="evidence" value="ECO:0007669"/>
    <property type="project" value="UniProtKB-KW"/>
</dbReference>
<proteinExistence type="inferred from homology"/>
<dbReference type="NCBIfam" id="TIGR01033">
    <property type="entry name" value="YebC/PmpR family DNA-binding transcriptional regulator"/>
    <property type="match status" value="1"/>
</dbReference>
<dbReference type="InterPro" id="IPR048300">
    <property type="entry name" value="TACO1_YebC-like_2nd/3rd_dom"/>
</dbReference>
<dbReference type="InterPro" id="IPR002876">
    <property type="entry name" value="Transcrip_reg_TACO1-like"/>
</dbReference>
<protein>
    <recommendedName>
        <fullName evidence="6">Probable transcriptional regulatory protein WI372_15355</fullName>
    </recommendedName>
</protein>
<evidence type="ECO:0000313" key="9">
    <source>
        <dbReference type="EMBL" id="MEK9502369.1"/>
    </source>
</evidence>
<evidence type="ECO:0000256" key="4">
    <source>
        <dbReference type="ARBA" id="ARBA00023125"/>
    </source>
</evidence>
<reference evidence="9 10" key="1">
    <citation type="submission" date="2024-02" db="EMBL/GenBank/DDBJ databases">
        <title>A novel Gemmatimonadota bacterium.</title>
        <authorList>
            <person name="Du Z.-J."/>
            <person name="Ye Y.-Q."/>
        </authorList>
    </citation>
    <scope>NUCLEOTIDE SEQUENCE [LARGE SCALE GENOMIC DNA]</scope>
    <source>
        <strain evidence="9 10">DH-20</strain>
    </source>
</reference>